<evidence type="ECO:0000313" key="3">
    <source>
        <dbReference type="Proteomes" id="UP001162480"/>
    </source>
</evidence>
<keyword evidence="1" id="KW-0175">Coiled coil</keyword>
<reference evidence="2" key="1">
    <citation type="submission" date="2023-08" db="EMBL/GenBank/DDBJ databases">
        <authorList>
            <person name="Alioto T."/>
            <person name="Alioto T."/>
            <person name="Gomez Garrido J."/>
        </authorList>
    </citation>
    <scope>NUCLEOTIDE SEQUENCE</scope>
</reference>
<name>A0AA36AK60_OCTVU</name>
<organism evidence="2 3">
    <name type="scientific">Octopus vulgaris</name>
    <name type="common">Common octopus</name>
    <dbReference type="NCBI Taxonomy" id="6645"/>
    <lineage>
        <taxon>Eukaryota</taxon>
        <taxon>Metazoa</taxon>
        <taxon>Spiralia</taxon>
        <taxon>Lophotrochozoa</taxon>
        <taxon>Mollusca</taxon>
        <taxon>Cephalopoda</taxon>
        <taxon>Coleoidea</taxon>
        <taxon>Octopodiformes</taxon>
        <taxon>Octopoda</taxon>
        <taxon>Incirrata</taxon>
        <taxon>Octopodidae</taxon>
        <taxon>Octopus</taxon>
    </lineage>
</organism>
<dbReference type="AlphaFoldDB" id="A0AA36AK60"/>
<dbReference type="EMBL" id="OX597815">
    <property type="protein sequence ID" value="CAI9716968.1"/>
    <property type="molecule type" value="Genomic_DNA"/>
</dbReference>
<keyword evidence="3" id="KW-1185">Reference proteome</keyword>
<evidence type="ECO:0000313" key="2">
    <source>
        <dbReference type="EMBL" id="CAI9716968.1"/>
    </source>
</evidence>
<protein>
    <submittedName>
        <fullName evidence="2">Uncharacterized protein</fullName>
    </submittedName>
</protein>
<proteinExistence type="predicted"/>
<evidence type="ECO:0000256" key="1">
    <source>
        <dbReference type="SAM" id="Coils"/>
    </source>
</evidence>
<feature type="coiled-coil region" evidence="1">
    <location>
        <begin position="67"/>
        <end position="101"/>
    </location>
</feature>
<accession>A0AA36AK60</accession>
<gene>
    <name evidence="2" type="ORF">OCTVUL_1B003168</name>
</gene>
<dbReference type="Proteomes" id="UP001162480">
    <property type="component" value="Chromosome 2"/>
</dbReference>
<sequence length="154" mass="18033">MHTSTSPICNRKCGWCENSIEKISRIITSCSEYPLNITFGRDIELSLKTSAIPYEEKDNFDEQTEAASNVERQFSKIRKRLDQYQKQQYRHKEKLRQQKSQIQNKKKPSIWLFLRNERFLDSGKPETIISNLTITQILNTRHLLPAANFSVAPD</sequence>